<dbReference type="EMBL" id="JAMZIH010004338">
    <property type="protein sequence ID" value="KAJ1676313.1"/>
    <property type="molecule type" value="Genomic_DNA"/>
</dbReference>
<keyword evidence="1" id="KW-0378">Hydrolase</keyword>
<organism evidence="1 2">
    <name type="scientific">Spiromyces aspiralis</name>
    <dbReference type="NCBI Taxonomy" id="68401"/>
    <lineage>
        <taxon>Eukaryota</taxon>
        <taxon>Fungi</taxon>
        <taxon>Fungi incertae sedis</taxon>
        <taxon>Zoopagomycota</taxon>
        <taxon>Kickxellomycotina</taxon>
        <taxon>Kickxellomycetes</taxon>
        <taxon>Kickxellales</taxon>
        <taxon>Kickxellaceae</taxon>
        <taxon>Spiromyces</taxon>
    </lineage>
</organism>
<reference evidence="1" key="1">
    <citation type="submission" date="2022-06" db="EMBL/GenBank/DDBJ databases">
        <title>Phylogenomic reconstructions and comparative analyses of Kickxellomycotina fungi.</title>
        <authorList>
            <person name="Reynolds N.K."/>
            <person name="Stajich J.E."/>
            <person name="Barry K."/>
            <person name="Grigoriev I.V."/>
            <person name="Crous P."/>
            <person name="Smith M.E."/>
        </authorList>
    </citation>
    <scope>NUCLEOTIDE SEQUENCE</scope>
    <source>
        <strain evidence="1">RSA 2271</strain>
    </source>
</reference>
<proteinExistence type="predicted"/>
<name>A0ACC1HMC2_9FUNG</name>
<gene>
    <name evidence="1" type="primary">GGT7</name>
    <name evidence="1" type="ORF">EV182_008440</name>
</gene>
<evidence type="ECO:0000313" key="1">
    <source>
        <dbReference type="EMBL" id="KAJ1676313.1"/>
    </source>
</evidence>
<protein>
    <submittedName>
        <fullName evidence="1">Glutathione hydrolase 7</fullName>
    </submittedName>
</protein>
<evidence type="ECO:0000313" key="2">
    <source>
        <dbReference type="Proteomes" id="UP001145114"/>
    </source>
</evidence>
<accession>A0ACC1HMC2</accession>
<dbReference type="Proteomes" id="UP001145114">
    <property type="component" value="Unassembled WGS sequence"/>
</dbReference>
<keyword evidence="2" id="KW-1185">Reference proteome</keyword>
<comment type="caution">
    <text evidence="1">The sequence shown here is derived from an EMBL/GenBank/DDBJ whole genome shotgun (WGS) entry which is preliminary data.</text>
</comment>
<sequence>MRSLVRTIQSNHGIITEKDFSNYRPRIRQPLMTTYRGRTVIAPPPPTSGSILINILNILEGYDLWTDGPAPLSLHRMIEAFKWGFARRTALGDPQFVGIRSFTGGIRLAYLVE</sequence>
<feature type="non-terminal residue" evidence="1">
    <location>
        <position position="113"/>
    </location>
</feature>